<evidence type="ECO:0000313" key="2">
    <source>
        <dbReference type="EMBL" id="KDD67558.1"/>
    </source>
</evidence>
<dbReference type="EMBL" id="AZQQ01000084">
    <property type="protein sequence ID" value="KDD67558.1"/>
    <property type="molecule type" value="Genomic_DNA"/>
</dbReference>
<keyword evidence="1" id="KW-0812">Transmembrane</keyword>
<accession>A0A059KZP7</accession>
<evidence type="ECO:0000313" key="3">
    <source>
        <dbReference type="Proteomes" id="UP000026739"/>
    </source>
</evidence>
<feature type="transmembrane region" description="Helical" evidence="1">
    <location>
        <begin position="100"/>
        <end position="118"/>
    </location>
</feature>
<reference evidence="2 3" key="1">
    <citation type="submission" date="2013-12" db="EMBL/GenBank/DDBJ databases">
        <authorList>
            <person name="Formusa P.A."/>
            <person name="Habash M."/>
            <person name="Lee H."/>
            <person name="Trevors J.T."/>
        </authorList>
    </citation>
    <scope>NUCLEOTIDE SEQUENCE [LARGE SCALE GENOMIC DNA]</scope>
    <source>
        <strain evidence="2 3">PD30</strain>
    </source>
</reference>
<keyword evidence="1" id="KW-0472">Membrane</keyword>
<evidence type="ECO:0000256" key="1">
    <source>
        <dbReference type="SAM" id="Phobius"/>
    </source>
</evidence>
<proteinExistence type="predicted"/>
<dbReference type="Proteomes" id="UP000026739">
    <property type="component" value="Unassembled WGS sequence"/>
</dbReference>
<dbReference type="AlphaFoldDB" id="A0A059KZP7"/>
<feature type="transmembrane region" description="Helical" evidence="1">
    <location>
        <begin position="138"/>
        <end position="157"/>
    </location>
</feature>
<sequence length="261" mass="29869">MNEAKDISLILGMGMFLLIFISQGILLYAAYFKLDHIEKHFSSYGWRRARSNVRNGPIDRMRRLREIGELMGTPNRFCMFDHESFREAELLPTQLKRWVVIPRTLIFIAFGIILFWWVCDGYLNLIWTISNPMGEMALAFTAAWAASAIVFLMAMSLRAGLSFFKLEEFESYLESSYFIGRNRRVLGDGVLGRLRRLTHISLMLAPDSDFVFGSDAQVIKAVKTFPGHLRRWIEISQKFTACSFFGLVALWGLGKVTGLLG</sequence>
<protein>
    <submittedName>
        <fullName evidence="2">Uncharacterized protein</fullName>
    </submittedName>
</protein>
<gene>
    <name evidence="2" type="ORF">V466_18490</name>
</gene>
<dbReference type="RefSeq" id="WP_033058829.1">
    <property type="nucleotide sequence ID" value="NZ_AZQQ01000084.1"/>
</dbReference>
<name>A0A059KZP7_9PSED</name>
<feature type="transmembrane region" description="Helical" evidence="1">
    <location>
        <begin position="6"/>
        <end position="31"/>
    </location>
</feature>
<comment type="caution">
    <text evidence="2">The sequence shown here is derived from an EMBL/GenBank/DDBJ whole genome shotgun (WGS) entry which is preliminary data.</text>
</comment>
<keyword evidence="1" id="KW-1133">Transmembrane helix</keyword>
<organism evidence="2 3">
    <name type="scientific">Pseudomonas mandelii PD30</name>
    <dbReference type="NCBI Taxonomy" id="1419583"/>
    <lineage>
        <taxon>Bacteria</taxon>
        <taxon>Pseudomonadati</taxon>
        <taxon>Pseudomonadota</taxon>
        <taxon>Gammaproteobacteria</taxon>
        <taxon>Pseudomonadales</taxon>
        <taxon>Pseudomonadaceae</taxon>
        <taxon>Pseudomonas</taxon>
    </lineage>
</organism>